<dbReference type="AlphaFoldDB" id="A0A3G1B2H5"/>
<keyword evidence="2" id="KW-1185">Reference proteome</keyword>
<evidence type="ECO:0000313" key="2">
    <source>
        <dbReference type="Proteomes" id="UP000266745"/>
    </source>
</evidence>
<dbReference type="GeneID" id="24875897"/>
<dbReference type="RefSeq" id="WP_048188809.1">
    <property type="nucleotide sequence ID" value="NZ_CP011097.1"/>
</dbReference>
<evidence type="ECO:0000313" key="1">
    <source>
        <dbReference type="EMBL" id="AJZ75946.1"/>
    </source>
</evidence>
<sequence>MNNKLTATTFAILAFSMASIALVVGLSQTTSITAADPPKGNAMYIFAEGVNPVATFSFGDKTETADFQIFSQTQGFGNNGRGTSPEFTLTKIAGGTPYLYAAVDEVQANGLDGRQTGDYFDFNVRVELLQAGELVRVLQYDRCNIVNYKVDTRTDNEEGYTTGKTGFAITDTFTIGCGGYVPENPQLEKLMEEKQNRKPYQ</sequence>
<reference evidence="1 2" key="1">
    <citation type="journal article" date="2016" name="Sci. Rep.">
        <title>A novel ammonia-oxidizing archaeon from wastewater treatment plant: Its enrichment, physiological and genomic characteristics.</title>
        <authorList>
            <person name="Li Y."/>
            <person name="Ding K."/>
            <person name="Wen X."/>
            <person name="Zhang B."/>
            <person name="Shen B."/>
            <person name="Yang Y."/>
        </authorList>
    </citation>
    <scope>NUCLEOTIDE SEQUENCE [LARGE SCALE GENOMIC DNA]</scope>
    <source>
        <strain evidence="1 2">SAT1</strain>
    </source>
</reference>
<dbReference type="STRING" id="1603555.SU86_005725"/>
<protein>
    <submittedName>
        <fullName evidence="1">Uncharacterized protein</fullName>
    </submittedName>
</protein>
<gene>
    <name evidence="1" type="ORF">SU86_005725</name>
</gene>
<dbReference type="EMBL" id="CP011097">
    <property type="protein sequence ID" value="AJZ75946.1"/>
    <property type="molecule type" value="Genomic_DNA"/>
</dbReference>
<organism evidence="1 2">
    <name type="scientific">Candidatus Nitrosotenuis cloacae</name>
    <dbReference type="NCBI Taxonomy" id="1603555"/>
    <lineage>
        <taxon>Archaea</taxon>
        <taxon>Nitrososphaerota</taxon>
        <taxon>Candidatus Nitrosotenuis</taxon>
    </lineage>
</organism>
<name>A0A3G1B2H5_9ARCH</name>
<proteinExistence type="predicted"/>
<dbReference type="KEGG" id="tah:SU86_005725"/>
<dbReference type="Proteomes" id="UP000266745">
    <property type="component" value="Chromosome"/>
</dbReference>
<dbReference type="OrthoDB" id="1680at2157"/>
<accession>A0A3G1B2H5</accession>